<keyword evidence="2" id="KW-0732">Signal</keyword>
<accession>A0A1Z1MB80</accession>
<dbReference type="RefSeq" id="YP_009394570.1">
    <property type="nucleotide sequence ID" value="NC_035273.1"/>
</dbReference>
<dbReference type="AlphaFoldDB" id="A0A1Z1MB80"/>
<protein>
    <submittedName>
        <fullName evidence="3">Preprotein-translocase subunit g</fullName>
    </submittedName>
</protein>
<organism evidence="3">
    <name type="scientific">Vertebrata thuyoides</name>
    <dbReference type="NCBI Taxonomy" id="2006970"/>
    <lineage>
        <taxon>Eukaryota</taxon>
        <taxon>Rhodophyta</taxon>
        <taxon>Florideophyceae</taxon>
        <taxon>Rhodymeniophycidae</taxon>
        <taxon>Ceramiales</taxon>
        <taxon>Rhodomelaceae</taxon>
        <taxon>Polysiphonioideae</taxon>
        <taxon>Vertebrata</taxon>
    </lineage>
</organism>
<keyword evidence="1" id="KW-0472">Membrane</keyword>
<name>A0A1Z1MB80_9FLOR</name>
<keyword evidence="1" id="KW-1133">Transmembrane helix</keyword>
<feature type="transmembrane region" description="Helical" evidence="1">
    <location>
        <begin position="47"/>
        <end position="68"/>
    </location>
</feature>
<evidence type="ECO:0000313" key="3">
    <source>
        <dbReference type="EMBL" id="ARW63132.1"/>
    </source>
</evidence>
<keyword evidence="3" id="KW-0934">Plastid</keyword>
<geneLocation type="chloroplast" evidence="3"/>
<feature type="signal peptide" evidence="2">
    <location>
        <begin position="1"/>
        <end position="27"/>
    </location>
</feature>
<sequence>MIIKLLWYFFSLLTIFLILISNPKTNGLNISGNQNKVLNFSSNQVVIQRLIFFSLLMFFTFTLISLLVN</sequence>
<reference evidence="3" key="1">
    <citation type="journal article" date="2017" name="J. Phycol.">
        <title>Analysis of chloroplast genomes and a supermatrix inform reclassification of the Rhodomelaceae (Rhodophyta).</title>
        <authorList>
            <person name="Diaz-Tapia P."/>
            <person name="Maggs C.A."/>
            <person name="West J.A."/>
            <person name="Verbruggen H."/>
        </authorList>
    </citation>
    <scope>NUCLEOTIDE SEQUENCE</scope>
    <source>
        <strain evidence="3">PD546</strain>
    </source>
</reference>
<evidence type="ECO:0000256" key="2">
    <source>
        <dbReference type="SAM" id="SignalP"/>
    </source>
</evidence>
<dbReference type="EMBL" id="MF101426">
    <property type="protein sequence ID" value="ARW63132.1"/>
    <property type="molecule type" value="Genomic_DNA"/>
</dbReference>
<proteinExistence type="predicted"/>
<feature type="chain" id="PRO_5013255421" evidence="2">
    <location>
        <begin position="28"/>
        <end position="69"/>
    </location>
</feature>
<dbReference type="GeneID" id="33356452"/>
<keyword evidence="1" id="KW-0812">Transmembrane</keyword>
<gene>
    <name evidence="3" type="primary">secG</name>
</gene>
<evidence type="ECO:0000256" key="1">
    <source>
        <dbReference type="SAM" id="Phobius"/>
    </source>
</evidence>
<keyword evidence="3" id="KW-0150">Chloroplast</keyword>